<proteinExistence type="predicted"/>
<reference evidence="1" key="1">
    <citation type="submission" date="2021-01" db="EMBL/GenBank/DDBJ databases">
        <authorList>
            <person name="Corre E."/>
            <person name="Pelletier E."/>
            <person name="Niang G."/>
            <person name="Scheremetjew M."/>
            <person name="Finn R."/>
            <person name="Kale V."/>
            <person name="Holt S."/>
            <person name="Cochrane G."/>
            <person name="Meng A."/>
            <person name="Brown T."/>
            <person name="Cohen L."/>
        </authorList>
    </citation>
    <scope>NUCLEOTIDE SEQUENCE</scope>
    <source>
        <strain evidence="1">RCC3387</strain>
    </source>
</reference>
<dbReference type="InterPro" id="IPR044924">
    <property type="entry name" value="HAD-SF_hydro_IA_REG-2-like_cap"/>
</dbReference>
<name>A0A6V0GKL5_9DINO</name>
<organism evidence="1">
    <name type="scientific">Zooxanthella nutricula</name>
    <dbReference type="NCBI Taxonomy" id="1333877"/>
    <lineage>
        <taxon>Eukaryota</taxon>
        <taxon>Sar</taxon>
        <taxon>Alveolata</taxon>
        <taxon>Dinophyceae</taxon>
        <taxon>Peridiniales</taxon>
        <taxon>Peridiniales incertae sedis</taxon>
        <taxon>Zooxanthella</taxon>
    </lineage>
</organism>
<dbReference type="SUPFAM" id="SSF56784">
    <property type="entry name" value="HAD-like"/>
    <property type="match status" value="1"/>
</dbReference>
<sequence>MVLAPRLISVSCFGTLLHRKRPRGEFYKQALKWALPPTNDVPPAAALSRGYRKAFAKQSVAGPNFGKGAPGGCRLWWHDVMSEAVRIAGAPAIVSDPAFPSVCDWLYDEVDDHWELYPTTAPALIDLRKWCDSHGCQLGVVCNMDERLPRILKSLGISDKFDFVISSYACGFEQPSPEIYYAALDIADVPRSALASSASPVALHCGSGLRCALG</sequence>
<dbReference type="InterPro" id="IPR036412">
    <property type="entry name" value="HAD-like_sf"/>
</dbReference>
<dbReference type="PANTHER" id="PTHR46191">
    <property type="match status" value="1"/>
</dbReference>
<evidence type="ECO:0008006" key="2">
    <source>
        <dbReference type="Google" id="ProtNLM"/>
    </source>
</evidence>
<dbReference type="Gene3D" id="3.40.50.1000">
    <property type="entry name" value="HAD superfamily/HAD-like"/>
    <property type="match status" value="1"/>
</dbReference>
<dbReference type="EMBL" id="HBGW01088657">
    <property type="protein sequence ID" value="CAD9638334.1"/>
    <property type="molecule type" value="Transcribed_RNA"/>
</dbReference>
<dbReference type="Gene3D" id="1.10.150.720">
    <property type="entry name" value="Haloacid dehalogenase-like hydrolase"/>
    <property type="match status" value="1"/>
</dbReference>
<dbReference type="InterPro" id="IPR051828">
    <property type="entry name" value="HAD-like_hydrolase_domain"/>
</dbReference>
<dbReference type="PANTHER" id="PTHR46191:SF2">
    <property type="entry name" value="HALOACID DEHALOGENASE-LIKE HYDROLASE DOMAIN-CONTAINING PROTEIN 3"/>
    <property type="match status" value="1"/>
</dbReference>
<accession>A0A6V0GKL5</accession>
<dbReference type="AlphaFoldDB" id="A0A6V0GKL5"/>
<gene>
    <name evidence="1" type="ORF">BRAN1462_LOCUS56156</name>
</gene>
<evidence type="ECO:0000313" key="1">
    <source>
        <dbReference type="EMBL" id="CAD9638334.1"/>
    </source>
</evidence>
<protein>
    <recommendedName>
        <fullName evidence="2">Haloacid dehalogenase-like hydrolase domain-containing protein 3</fullName>
    </recommendedName>
</protein>
<dbReference type="Pfam" id="PF00702">
    <property type="entry name" value="Hydrolase"/>
    <property type="match status" value="1"/>
</dbReference>
<dbReference type="InterPro" id="IPR023214">
    <property type="entry name" value="HAD_sf"/>
</dbReference>